<evidence type="ECO:0000259" key="9">
    <source>
        <dbReference type="Pfam" id="PF02729"/>
    </source>
</evidence>
<dbReference type="EMBL" id="WKPI01000030">
    <property type="protein sequence ID" value="MSC34247.1"/>
    <property type="molecule type" value="Genomic_DNA"/>
</dbReference>
<dbReference type="EC" id="2.1.3.2" evidence="7"/>
<feature type="binding site" evidence="7">
    <location>
        <position position="130"/>
    </location>
    <ligand>
        <name>carbamoyl phosphate</name>
        <dbReference type="ChEBI" id="CHEBI:58228"/>
    </ligand>
</feature>
<dbReference type="Proteomes" id="UP000433575">
    <property type="component" value="Unassembled WGS sequence"/>
</dbReference>
<proteinExistence type="inferred from homology"/>
<dbReference type="InterPro" id="IPR006132">
    <property type="entry name" value="Asp/Orn_carbamoyltranf_P-bd"/>
</dbReference>
<dbReference type="GO" id="GO:0044205">
    <property type="term" value="P:'de novo' UMP biosynthetic process"/>
    <property type="evidence" value="ECO:0007669"/>
    <property type="project" value="UniProtKB-UniRule"/>
</dbReference>
<comment type="catalytic activity">
    <reaction evidence="6 7">
        <text>carbamoyl phosphate + L-aspartate = N-carbamoyl-L-aspartate + phosphate + H(+)</text>
        <dbReference type="Rhea" id="RHEA:20013"/>
        <dbReference type="ChEBI" id="CHEBI:15378"/>
        <dbReference type="ChEBI" id="CHEBI:29991"/>
        <dbReference type="ChEBI" id="CHEBI:32814"/>
        <dbReference type="ChEBI" id="CHEBI:43474"/>
        <dbReference type="ChEBI" id="CHEBI:58228"/>
        <dbReference type="EC" id="2.1.3.2"/>
    </reaction>
</comment>
<feature type="binding site" evidence="7">
    <location>
        <position position="160"/>
    </location>
    <ligand>
        <name>L-aspartate</name>
        <dbReference type="ChEBI" id="CHEBI:29991"/>
    </ligand>
</feature>
<protein>
    <recommendedName>
        <fullName evidence="7">Aspartate carbamoyltransferase</fullName>
        <ecNumber evidence="7">2.1.3.2</ecNumber>
    </recommendedName>
    <alternativeName>
        <fullName evidence="7">Aspartate transcarbamylase</fullName>
        <shortName evidence="7">ATCase</shortName>
    </alternativeName>
</protein>
<comment type="function">
    <text evidence="5 7">Catalyzes the condensation of carbamoyl phosphate and aspartate to form carbamoyl aspartate and inorganic phosphate, the committed step in the de novo pyrimidine nucleotide biosynthesis pathway.</text>
</comment>
<dbReference type="AlphaFoldDB" id="A0A6N7S9I3"/>
<dbReference type="FunFam" id="3.40.50.1370:FF:000011">
    <property type="entry name" value="Aspartate carbamoyltransferase"/>
    <property type="match status" value="1"/>
</dbReference>
<dbReference type="GO" id="GO:0016597">
    <property type="term" value="F:amino acid binding"/>
    <property type="evidence" value="ECO:0007669"/>
    <property type="project" value="InterPro"/>
</dbReference>
<comment type="pathway">
    <text evidence="1 7">Pyrimidine metabolism; UMP biosynthesis via de novo pathway; (S)-dihydroorotate from bicarbonate: step 2/3.</text>
</comment>
<evidence type="ECO:0000313" key="11">
    <source>
        <dbReference type="EMBL" id="MSC34247.1"/>
    </source>
</evidence>
<dbReference type="PANTHER" id="PTHR45753:SF6">
    <property type="entry name" value="ASPARTATE CARBAMOYLTRANSFERASE"/>
    <property type="match status" value="1"/>
</dbReference>
<dbReference type="Proteomes" id="UP000480929">
    <property type="component" value="Unassembled WGS sequence"/>
</dbReference>
<feature type="domain" description="Aspartate/ornithine carbamoyltransferase carbamoyl-P binding" evidence="9">
    <location>
        <begin position="3"/>
        <end position="140"/>
    </location>
</feature>
<dbReference type="SUPFAM" id="SSF53671">
    <property type="entry name" value="Aspartate/ornithine carbamoyltransferase"/>
    <property type="match status" value="1"/>
</dbReference>
<dbReference type="PANTHER" id="PTHR45753">
    <property type="entry name" value="ORNITHINE CARBAMOYLTRANSFERASE, MITOCHONDRIAL"/>
    <property type="match status" value="1"/>
</dbReference>
<dbReference type="InterPro" id="IPR006130">
    <property type="entry name" value="Asp/Orn_carbamoylTrfase"/>
</dbReference>
<dbReference type="GO" id="GO:0006207">
    <property type="term" value="P:'de novo' pyrimidine nucleobase biosynthetic process"/>
    <property type="evidence" value="ECO:0007669"/>
    <property type="project" value="InterPro"/>
</dbReference>
<dbReference type="PROSITE" id="PS00097">
    <property type="entry name" value="CARBAMOYLTRANSFERASE"/>
    <property type="match status" value="1"/>
</dbReference>
<dbReference type="NCBIfam" id="NF002032">
    <property type="entry name" value="PRK00856.1"/>
    <property type="match status" value="1"/>
</dbReference>
<keyword evidence="3 7" id="KW-0808">Transferase</keyword>
<evidence type="ECO:0000256" key="5">
    <source>
        <dbReference type="ARBA" id="ARBA00043884"/>
    </source>
</evidence>
<dbReference type="NCBIfam" id="TIGR00670">
    <property type="entry name" value="asp_carb_tr"/>
    <property type="match status" value="1"/>
</dbReference>
<feature type="binding site" evidence="7">
    <location>
        <position position="250"/>
    </location>
    <ligand>
        <name>carbamoyl phosphate</name>
        <dbReference type="ChEBI" id="CHEBI:58228"/>
    </ligand>
</feature>
<dbReference type="GO" id="GO:0005829">
    <property type="term" value="C:cytosol"/>
    <property type="evidence" value="ECO:0007669"/>
    <property type="project" value="TreeGrafter"/>
</dbReference>
<name>A0A6N7S9I3_9FIRM</name>
<dbReference type="RefSeq" id="WP_154239837.1">
    <property type="nucleotide sequence ID" value="NZ_WKPI01000030.1"/>
</dbReference>
<gene>
    <name evidence="7" type="primary">pyrB</name>
    <name evidence="11" type="ORF">GKD88_14060</name>
    <name evidence="10" type="ORF">GKE08_14390</name>
</gene>
<accession>A0A6N7S9I3</accession>
<feature type="binding site" evidence="7">
    <location>
        <position position="208"/>
    </location>
    <ligand>
        <name>L-aspartate</name>
        <dbReference type="ChEBI" id="CHEBI:29991"/>
    </ligand>
</feature>
<dbReference type="UniPathway" id="UPA00070">
    <property type="reaction ID" value="UER00116"/>
</dbReference>
<dbReference type="InterPro" id="IPR036901">
    <property type="entry name" value="Asp/Orn_carbamoylTrfase_sf"/>
</dbReference>
<dbReference type="Gene3D" id="3.40.50.1370">
    <property type="entry name" value="Aspartate/ornithine carbamoyltransferase"/>
    <property type="match status" value="2"/>
</dbReference>
<evidence type="ECO:0000256" key="1">
    <source>
        <dbReference type="ARBA" id="ARBA00004852"/>
    </source>
</evidence>
<dbReference type="HAMAP" id="MF_00001">
    <property type="entry name" value="Asp_carb_tr"/>
    <property type="match status" value="1"/>
</dbReference>
<evidence type="ECO:0000256" key="7">
    <source>
        <dbReference type="HAMAP-Rule" id="MF_00001"/>
    </source>
</evidence>
<dbReference type="Pfam" id="PF00185">
    <property type="entry name" value="OTCace"/>
    <property type="match status" value="1"/>
</dbReference>
<dbReference type="InterPro" id="IPR002082">
    <property type="entry name" value="Asp_carbamoyltransf"/>
</dbReference>
<feature type="binding site" evidence="7">
    <location>
        <position position="127"/>
    </location>
    <ligand>
        <name>carbamoyl phosphate</name>
        <dbReference type="ChEBI" id="CHEBI:58228"/>
    </ligand>
</feature>
<organism evidence="10 12">
    <name type="scientific">Holdemania massiliensis</name>
    <dbReference type="NCBI Taxonomy" id="1468449"/>
    <lineage>
        <taxon>Bacteria</taxon>
        <taxon>Bacillati</taxon>
        <taxon>Bacillota</taxon>
        <taxon>Erysipelotrichia</taxon>
        <taxon>Erysipelotrichales</taxon>
        <taxon>Erysipelotrichaceae</taxon>
        <taxon>Holdemania</taxon>
    </lineage>
</organism>
<feature type="binding site" evidence="7">
    <location>
        <position position="49"/>
    </location>
    <ligand>
        <name>carbamoyl phosphate</name>
        <dbReference type="ChEBI" id="CHEBI:58228"/>
    </ligand>
</feature>
<evidence type="ECO:0000256" key="3">
    <source>
        <dbReference type="ARBA" id="ARBA00022679"/>
    </source>
</evidence>
<dbReference type="InterPro" id="IPR006131">
    <property type="entry name" value="Asp_carbamoyltransf_Asp/Orn-bd"/>
</dbReference>
<dbReference type="PRINTS" id="PR00101">
    <property type="entry name" value="ATCASE"/>
</dbReference>
<feature type="binding site" evidence="7">
    <location>
        <position position="249"/>
    </location>
    <ligand>
        <name>carbamoyl phosphate</name>
        <dbReference type="ChEBI" id="CHEBI:58228"/>
    </ligand>
</feature>
<reference evidence="12 13" key="1">
    <citation type="journal article" date="2019" name="Nat. Med.">
        <title>A library of human gut bacterial isolates paired with longitudinal multiomics data enables mechanistic microbiome research.</title>
        <authorList>
            <person name="Poyet M."/>
            <person name="Groussin M."/>
            <person name="Gibbons S.M."/>
            <person name="Avila-Pacheco J."/>
            <person name="Jiang X."/>
            <person name="Kearney S.M."/>
            <person name="Perrotta A.R."/>
            <person name="Berdy B."/>
            <person name="Zhao S."/>
            <person name="Lieberman T.D."/>
            <person name="Swanson P.K."/>
            <person name="Smith M."/>
            <person name="Roesemann S."/>
            <person name="Alexander J.E."/>
            <person name="Rich S.A."/>
            <person name="Livny J."/>
            <person name="Vlamakis H."/>
            <person name="Clish C."/>
            <person name="Bullock K."/>
            <person name="Deik A."/>
            <person name="Scott J."/>
            <person name="Pierce K.A."/>
            <person name="Xavier R.J."/>
            <person name="Alm E.J."/>
        </authorList>
    </citation>
    <scope>NUCLEOTIDE SEQUENCE [LARGE SCALE GENOMIC DNA]</scope>
    <source>
        <strain evidence="10 12">BIOML-A4</strain>
        <strain evidence="11 13">BIOML-A5</strain>
    </source>
</reference>
<dbReference type="OrthoDB" id="9774690at2"/>
<feature type="binding site" evidence="7">
    <location>
        <position position="50"/>
    </location>
    <ligand>
        <name>carbamoyl phosphate</name>
        <dbReference type="ChEBI" id="CHEBI:58228"/>
    </ligand>
</feature>
<feature type="binding site" evidence="7">
    <location>
        <position position="77"/>
    </location>
    <ligand>
        <name>L-aspartate</name>
        <dbReference type="ChEBI" id="CHEBI:29991"/>
    </ligand>
</feature>
<evidence type="ECO:0000256" key="6">
    <source>
        <dbReference type="ARBA" id="ARBA00048859"/>
    </source>
</evidence>
<feature type="binding site" evidence="7">
    <location>
        <position position="99"/>
    </location>
    <ligand>
        <name>carbamoyl phosphate</name>
        <dbReference type="ChEBI" id="CHEBI:58228"/>
    </ligand>
</feature>
<dbReference type="Pfam" id="PF02729">
    <property type="entry name" value="OTCace_N"/>
    <property type="match status" value="1"/>
</dbReference>
<evidence type="ECO:0000256" key="2">
    <source>
        <dbReference type="ARBA" id="ARBA00008896"/>
    </source>
</evidence>
<dbReference type="PRINTS" id="PR00100">
    <property type="entry name" value="AOTCASE"/>
</dbReference>
<keyword evidence="4 7" id="KW-0665">Pyrimidine biosynthesis</keyword>
<evidence type="ECO:0000313" key="13">
    <source>
        <dbReference type="Proteomes" id="UP000480929"/>
    </source>
</evidence>
<feature type="domain" description="Aspartate/ornithine carbamoyltransferase Asp/Orn-binding" evidence="8">
    <location>
        <begin position="146"/>
        <end position="286"/>
    </location>
</feature>
<evidence type="ECO:0000313" key="10">
    <source>
        <dbReference type="EMBL" id="MSA90517.1"/>
    </source>
</evidence>
<evidence type="ECO:0000256" key="4">
    <source>
        <dbReference type="ARBA" id="ARBA00022975"/>
    </source>
</evidence>
<dbReference type="GO" id="GO:0004070">
    <property type="term" value="F:aspartate carbamoyltransferase activity"/>
    <property type="evidence" value="ECO:0007669"/>
    <property type="project" value="UniProtKB-UniRule"/>
</dbReference>
<sequence length="291" mass="33490">MNDLLQLSSLSTAKIQHILDVAELCRQGQFVDSEKGKLVANLFFEPSTRTQYSFNTAEEKLGMKVINFNAQASSMQKGETFYDTVKTFESFGLDALVIRDREDEYYKQLLGRVQIPILNAGDGKKDHPTQSLLDLLTIRQEFGRFEGLKIAIVGDVKYSRVAHTNIEVMQRLGMQCVISGPEEYRDPQYDYINFDQAVQEMDILMLLRVQHERHEQAMSLSRQEYHEKYGLSAERVKRMKDHAIIMHPAPFNRGVEIADEVVECAKSRIFKQINNGVFVRMAVLKWAMEGR</sequence>
<comment type="caution">
    <text evidence="10">The sequence shown here is derived from an EMBL/GenBank/DDBJ whole genome shotgun (WGS) entry which is preliminary data.</text>
</comment>
<evidence type="ECO:0000259" key="8">
    <source>
        <dbReference type="Pfam" id="PF00185"/>
    </source>
</evidence>
<keyword evidence="13" id="KW-1185">Reference proteome</keyword>
<dbReference type="EMBL" id="WKPJ01000028">
    <property type="protein sequence ID" value="MSA90517.1"/>
    <property type="molecule type" value="Genomic_DNA"/>
</dbReference>
<comment type="similarity">
    <text evidence="2 7">Belongs to the aspartate/ornithine carbamoyltransferase superfamily. ATCase family.</text>
</comment>
<evidence type="ECO:0000313" key="12">
    <source>
        <dbReference type="Proteomes" id="UP000433575"/>
    </source>
</evidence>
<comment type="subunit">
    <text evidence="7">Heterododecamer (2C3:3R2) of six catalytic PyrB chains organized as two trimers (C3), and six regulatory PyrI chains organized as three dimers (R2).</text>
</comment>
<dbReference type="GO" id="GO:0006520">
    <property type="term" value="P:amino acid metabolic process"/>
    <property type="evidence" value="ECO:0007669"/>
    <property type="project" value="InterPro"/>
</dbReference>